<dbReference type="OrthoDB" id="5852685at2759"/>
<feature type="chain" id="PRO_5012375958" evidence="3">
    <location>
        <begin position="22"/>
        <end position="147"/>
    </location>
</feature>
<dbReference type="AlphaFoldDB" id="A0A238BZ42"/>
<keyword evidence="2" id="KW-0472">Membrane</keyword>
<name>A0A238BZ42_9BILA</name>
<evidence type="ECO:0000256" key="2">
    <source>
        <dbReference type="SAM" id="Phobius"/>
    </source>
</evidence>
<feature type="signal peptide" evidence="3">
    <location>
        <begin position="1"/>
        <end position="21"/>
    </location>
</feature>
<accession>A0A238BZ42</accession>
<dbReference type="EMBL" id="KZ269987">
    <property type="protein sequence ID" value="OZC10364.1"/>
    <property type="molecule type" value="Genomic_DNA"/>
</dbReference>
<reference evidence="4 5" key="1">
    <citation type="submission" date="2015-12" db="EMBL/GenBank/DDBJ databases">
        <title>Draft genome of the nematode, Onchocerca flexuosa.</title>
        <authorList>
            <person name="Mitreva M."/>
        </authorList>
    </citation>
    <scope>NUCLEOTIDE SEQUENCE [LARGE SCALE GENOMIC DNA]</scope>
    <source>
        <strain evidence="4">Red Deer</strain>
    </source>
</reference>
<feature type="region of interest" description="Disordered" evidence="1">
    <location>
        <begin position="128"/>
        <end position="147"/>
    </location>
</feature>
<proteinExistence type="predicted"/>
<evidence type="ECO:0000313" key="4">
    <source>
        <dbReference type="EMBL" id="OZC10364.1"/>
    </source>
</evidence>
<organism evidence="4 5">
    <name type="scientific">Onchocerca flexuosa</name>
    <dbReference type="NCBI Taxonomy" id="387005"/>
    <lineage>
        <taxon>Eukaryota</taxon>
        <taxon>Metazoa</taxon>
        <taxon>Ecdysozoa</taxon>
        <taxon>Nematoda</taxon>
        <taxon>Chromadorea</taxon>
        <taxon>Rhabditida</taxon>
        <taxon>Spirurina</taxon>
        <taxon>Spiruromorpha</taxon>
        <taxon>Filarioidea</taxon>
        <taxon>Onchocercidae</taxon>
        <taxon>Onchocerca</taxon>
    </lineage>
</organism>
<protein>
    <submittedName>
        <fullName evidence="4">Uncharacterized protein</fullName>
    </submittedName>
</protein>
<feature type="transmembrane region" description="Helical" evidence="2">
    <location>
        <begin position="96"/>
        <end position="120"/>
    </location>
</feature>
<evidence type="ECO:0000313" key="5">
    <source>
        <dbReference type="Proteomes" id="UP000242913"/>
    </source>
</evidence>
<sequence length="147" mass="17372">MWLLCLLLFPAVMFFFSFLTAYTTRHVERSDSGNFIWYEKKILKDVPKGKVFENKEKKERNEDFSVKNPMPHEDADGKILSMTDSTMIPIYKRTEFYVLSGGVALYWVILIFIGLIIAICRNKFRRAKDEHKGHQKNEKKDERTEDV</sequence>
<keyword evidence="2" id="KW-0812">Transmembrane</keyword>
<keyword evidence="3" id="KW-0732">Signal</keyword>
<keyword evidence="2" id="KW-1133">Transmembrane helix</keyword>
<dbReference type="Proteomes" id="UP000242913">
    <property type="component" value="Unassembled WGS sequence"/>
</dbReference>
<keyword evidence="5" id="KW-1185">Reference proteome</keyword>
<evidence type="ECO:0000256" key="1">
    <source>
        <dbReference type="SAM" id="MobiDB-lite"/>
    </source>
</evidence>
<gene>
    <name evidence="4" type="ORF">X798_02671</name>
</gene>
<evidence type="ECO:0000256" key="3">
    <source>
        <dbReference type="SAM" id="SignalP"/>
    </source>
</evidence>